<dbReference type="Gene3D" id="1.20.140.10">
    <property type="entry name" value="Butyryl-CoA Dehydrogenase, subunit A, domain 3"/>
    <property type="match status" value="1"/>
</dbReference>
<dbReference type="InterPro" id="IPR009075">
    <property type="entry name" value="AcylCo_DH/oxidase_C"/>
</dbReference>
<dbReference type="AlphaFoldDB" id="A0A368BRK9"/>
<evidence type="ECO:0000259" key="7">
    <source>
        <dbReference type="Pfam" id="PF00441"/>
    </source>
</evidence>
<comment type="similarity">
    <text evidence="2 6">Belongs to the acyl-CoA dehydrogenase family.</text>
</comment>
<dbReference type="GO" id="GO:0050660">
    <property type="term" value="F:flavin adenine dinucleotide binding"/>
    <property type="evidence" value="ECO:0007669"/>
    <property type="project" value="InterPro"/>
</dbReference>
<dbReference type="SUPFAM" id="SSF56645">
    <property type="entry name" value="Acyl-CoA dehydrogenase NM domain-like"/>
    <property type="match status" value="1"/>
</dbReference>
<feature type="domain" description="Acyl-CoA dehydrogenase/oxidase N-terminal" evidence="9">
    <location>
        <begin position="43"/>
        <end position="122"/>
    </location>
</feature>
<evidence type="ECO:0000259" key="8">
    <source>
        <dbReference type="Pfam" id="PF02770"/>
    </source>
</evidence>
<gene>
    <name evidence="10" type="ORF">DBW96_04000</name>
</gene>
<evidence type="ECO:0000256" key="4">
    <source>
        <dbReference type="ARBA" id="ARBA00022827"/>
    </source>
</evidence>
<dbReference type="Gene3D" id="1.10.540.10">
    <property type="entry name" value="Acyl-CoA dehydrogenase/oxidase, N-terminal domain"/>
    <property type="match status" value="1"/>
</dbReference>
<sequence length="392" mass="44334">MKIELTKNQQKLKDELKEYFSALLNKELLSEMIDPQFFEGGGPEFKKALKIMGQDGWIGLSWPKEFGGKEFTPIEQYIFVEEIMRTGFPFPFLTTESVGPMIAQYGSDWAKETIAKSILRGETIFAIGYSEPNAGTDLASLKTQAQSCKEGFKINGQKIWTSLANYADYIWLAARTNNEVKKHKGISMFIVPTDDDGFSYTPIQTLGDVTTNMTYYDDIYVSKDNLVGELNSGWNLITSQLNLERLALVNHGPVDELYNQLLSLAKSTKVDSTNVLSDIDWVKSNFAKIYSGLETLKLICWKQVWGMENNVLSMTDASLAKIYGSEYFIEAYRMMMEIFGELSIIRDDSLSILNSRLERMYRTASILTFGGGTNEVQRDIISMAGLLMPRSR</sequence>
<organism evidence="10 11">
    <name type="scientific">SAR86 cluster bacterium</name>
    <dbReference type="NCBI Taxonomy" id="2030880"/>
    <lineage>
        <taxon>Bacteria</taxon>
        <taxon>Pseudomonadati</taxon>
        <taxon>Pseudomonadota</taxon>
        <taxon>Gammaproteobacteria</taxon>
        <taxon>SAR86 cluster</taxon>
    </lineage>
</organism>
<evidence type="ECO:0000256" key="2">
    <source>
        <dbReference type="ARBA" id="ARBA00009347"/>
    </source>
</evidence>
<dbReference type="SUPFAM" id="SSF47203">
    <property type="entry name" value="Acyl-CoA dehydrogenase C-terminal domain-like"/>
    <property type="match status" value="1"/>
</dbReference>
<dbReference type="GO" id="GO:0016627">
    <property type="term" value="F:oxidoreductase activity, acting on the CH-CH group of donors"/>
    <property type="evidence" value="ECO:0007669"/>
    <property type="project" value="InterPro"/>
</dbReference>
<evidence type="ECO:0000256" key="6">
    <source>
        <dbReference type="RuleBase" id="RU362125"/>
    </source>
</evidence>
<reference evidence="10 11" key="1">
    <citation type="journal article" date="2018" name="Microbiome">
        <title>Fine metagenomic profile of the Mediterranean stratified and mixed water columns revealed by assembly and recruitment.</title>
        <authorList>
            <person name="Haro-Moreno J.M."/>
            <person name="Lopez-Perez M."/>
            <person name="De La Torre J.R."/>
            <person name="Picazo A."/>
            <person name="Camacho A."/>
            <person name="Rodriguez-Valera F."/>
        </authorList>
    </citation>
    <scope>NUCLEOTIDE SEQUENCE [LARGE SCALE GENOMIC DNA]</scope>
    <source>
        <strain evidence="10">MED-G82</strain>
    </source>
</reference>
<protein>
    <submittedName>
        <fullName evidence="10">Acyl-CoA dehydrogenase</fullName>
    </submittedName>
</protein>
<evidence type="ECO:0000256" key="3">
    <source>
        <dbReference type="ARBA" id="ARBA00022630"/>
    </source>
</evidence>
<dbReference type="PANTHER" id="PTHR43292:SF3">
    <property type="entry name" value="ACYL-COA DEHYDROGENASE FADE29"/>
    <property type="match status" value="1"/>
</dbReference>
<dbReference type="EMBL" id="QOPE01000033">
    <property type="protein sequence ID" value="RCL39968.1"/>
    <property type="molecule type" value="Genomic_DNA"/>
</dbReference>
<dbReference type="PANTHER" id="PTHR43292">
    <property type="entry name" value="ACYL-COA DEHYDROGENASE"/>
    <property type="match status" value="1"/>
</dbReference>
<keyword evidence="3 6" id="KW-0285">Flavoprotein</keyword>
<dbReference type="InterPro" id="IPR013786">
    <property type="entry name" value="AcylCoA_DH/ox_N"/>
</dbReference>
<dbReference type="InterPro" id="IPR046373">
    <property type="entry name" value="Acyl-CoA_Oxase/DH_mid-dom_sf"/>
</dbReference>
<comment type="cofactor">
    <cofactor evidence="1 6">
        <name>FAD</name>
        <dbReference type="ChEBI" id="CHEBI:57692"/>
    </cofactor>
</comment>
<dbReference type="InterPro" id="IPR052161">
    <property type="entry name" value="Mycobact_Acyl-CoA_DH"/>
</dbReference>
<dbReference type="InterPro" id="IPR006091">
    <property type="entry name" value="Acyl-CoA_Oxase/DH_mid-dom"/>
</dbReference>
<comment type="caution">
    <text evidence="10">The sequence shown here is derived from an EMBL/GenBank/DDBJ whole genome shotgun (WGS) entry which is preliminary data.</text>
</comment>
<accession>A0A368BRK9</accession>
<evidence type="ECO:0000259" key="9">
    <source>
        <dbReference type="Pfam" id="PF02771"/>
    </source>
</evidence>
<dbReference type="InterPro" id="IPR037069">
    <property type="entry name" value="AcylCoA_DH/ox_N_sf"/>
</dbReference>
<feature type="domain" description="Acyl-CoA dehydrogenase/oxidase C-terminal" evidence="7">
    <location>
        <begin position="231"/>
        <end position="384"/>
    </location>
</feature>
<feature type="domain" description="Acyl-CoA oxidase/dehydrogenase middle" evidence="8">
    <location>
        <begin position="126"/>
        <end position="207"/>
    </location>
</feature>
<dbReference type="Pfam" id="PF02770">
    <property type="entry name" value="Acyl-CoA_dh_M"/>
    <property type="match status" value="1"/>
</dbReference>
<proteinExistence type="inferred from homology"/>
<evidence type="ECO:0000256" key="1">
    <source>
        <dbReference type="ARBA" id="ARBA00001974"/>
    </source>
</evidence>
<dbReference type="Pfam" id="PF00441">
    <property type="entry name" value="Acyl-CoA_dh_1"/>
    <property type="match status" value="1"/>
</dbReference>
<dbReference type="GO" id="GO:0005886">
    <property type="term" value="C:plasma membrane"/>
    <property type="evidence" value="ECO:0007669"/>
    <property type="project" value="TreeGrafter"/>
</dbReference>
<keyword evidence="4 6" id="KW-0274">FAD</keyword>
<dbReference type="Proteomes" id="UP000253307">
    <property type="component" value="Unassembled WGS sequence"/>
</dbReference>
<dbReference type="InterPro" id="IPR009100">
    <property type="entry name" value="AcylCoA_DH/oxidase_NM_dom_sf"/>
</dbReference>
<evidence type="ECO:0000256" key="5">
    <source>
        <dbReference type="ARBA" id="ARBA00023002"/>
    </source>
</evidence>
<dbReference type="Gene3D" id="2.40.110.10">
    <property type="entry name" value="Butyryl-CoA Dehydrogenase, subunit A, domain 2"/>
    <property type="match status" value="1"/>
</dbReference>
<dbReference type="InterPro" id="IPR036250">
    <property type="entry name" value="AcylCo_DH-like_C"/>
</dbReference>
<evidence type="ECO:0000313" key="10">
    <source>
        <dbReference type="EMBL" id="RCL39968.1"/>
    </source>
</evidence>
<dbReference type="Pfam" id="PF02771">
    <property type="entry name" value="Acyl-CoA_dh_N"/>
    <property type="match status" value="1"/>
</dbReference>
<keyword evidence="5 6" id="KW-0560">Oxidoreductase</keyword>
<name>A0A368BRK9_9GAMM</name>
<evidence type="ECO:0000313" key="11">
    <source>
        <dbReference type="Proteomes" id="UP000253307"/>
    </source>
</evidence>